<dbReference type="Pfam" id="PF02646">
    <property type="entry name" value="RmuC"/>
    <property type="match status" value="1"/>
</dbReference>
<dbReference type="PANTHER" id="PTHR30563:SF0">
    <property type="entry name" value="DNA RECOMBINATION PROTEIN RMUC"/>
    <property type="match status" value="1"/>
</dbReference>
<dbReference type="GO" id="GO:0006310">
    <property type="term" value="P:DNA recombination"/>
    <property type="evidence" value="ECO:0007669"/>
    <property type="project" value="UniProtKB-KW"/>
</dbReference>
<comment type="function">
    <text evidence="1">Involved in DNA recombination.</text>
</comment>
<dbReference type="Gene3D" id="1.10.287.1490">
    <property type="match status" value="1"/>
</dbReference>
<evidence type="ECO:0000256" key="5">
    <source>
        <dbReference type="SAM" id="Coils"/>
    </source>
</evidence>
<evidence type="ECO:0000256" key="1">
    <source>
        <dbReference type="ARBA" id="ARBA00003416"/>
    </source>
</evidence>
<gene>
    <name evidence="6" type="primary">rmuC</name>
    <name evidence="6" type="ORF">FHG85_10895</name>
</gene>
<dbReference type="PANTHER" id="PTHR30563">
    <property type="entry name" value="DNA RECOMBINATION PROTEIN RMUC"/>
    <property type="match status" value="1"/>
</dbReference>
<organism evidence="6 7">
    <name type="scientific">Tenuifilum thalassicum</name>
    <dbReference type="NCBI Taxonomy" id="2590900"/>
    <lineage>
        <taxon>Bacteria</taxon>
        <taxon>Pseudomonadati</taxon>
        <taxon>Bacteroidota</taxon>
        <taxon>Bacteroidia</taxon>
        <taxon>Bacteroidales</taxon>
        <taxon>Tenuifilaceae</taxon>
        <taxon>Tenuifilum</taxon>
    </lineage>
</organism>
<evidence type="ECO:0000256" key="3">
    <source>
        <dbReference type="ARBA" id="ARBA00023054"/>
    </source>
</evidence>
<accession>A0A7D3XLZ3</accession>
<sequence length="489" mass="56390">MEIVFLLLGLIIGASVSYLLFKSKTADTKELTQKVVSLTEMLNKKQVDLEVANDRFKRAEEDLIQLNRTLTQRQEEIIVLSNKVASFEESLRNAHQQINEQKAEIENLRAVIEAKQKDLEQARYRVVELEKENKYLNESLEKQKKDLKEIGNQFTKEFKLLADQILEDKSQRFTKINKETIDSLLKPLDENIKQFQKQVQEVYEKESKERFSLGEKVKELSELNKAISQEAKNLTEALKGQVKTQGNWGEMILESILSKSGLVKDREYTVQESLTNEDGKRFQPDVIIKYPDNRKVIIDSKVSLVAYERYSSASTPSEQQSALNDLIVSIKRHVDGLSSKNYSDLVDSLDFVMMFIPIEPAYMVAMEHDPSIWNYAYDKRVLLISPTNLIAALKLIYDLWQREYRNRNAEEIAKRGGLLYDKFANFLTNFRQIGDSIGRAQKTYDAALGQLSNGRGNLITQADQLRKLGAKTKNRIPEDFLQNENELEE</sequence>
<dbReference type="KEGG" id="ttz:FHG85_10895"/>
<keyword evidence="4" id="KW-0233">DNA recombination</keyword>
<dbReference type="InterPro" id="IPR003798">
    <property type="entry name" value="DNA_recombination_RmuC"/>
</dbReference>
<name>A0A7D3XLZ3_9BACT</name>
<keyword evidence="7" id="KW-1185">Reference proteome</keyword>
<reference evidence="6 7" key="1">
    <citation type="submission" date="2019-07" db="EMBL/GenBank/DDBJ databases">
        <title>Thalassofilum flectens gen. nov., sp. nov., a novel moderate thermophilic anaerobe from a shallow sea hot spring in Kunashir Island (Russia), representing a new family in the order Bacteroidales, and proposal of Thalassofilacea fam. nov.</title>
        <authorList>
            <person name="Kochetkova T.V."/>
            <person name="Podosokorskaya O.A."/>
            <person name="Novikov A."/>
            <person name="Elcheninov A.G."/>
            <person name="Toshchakov S.V."/>
            <person name="Kublanov I.V."/>
        </authorList>
    </citation>
    <scope>NUCLEOTIDE SEQUENCE [LARGE SCALE GENOMIC DNA]</scope>
    <source>
        <strain evidence="6 7">38-H</strain>
    </source>
</reference>
<evidence type="ECO:0000256" key="2">
    <source>
        <dbReference type="ARBA" id="ARBA00009840"/>
    </source>
</evidence>
<comment type="similarity">
    <text evidence="2">Belongs to the RmuC family.</text>
</comment>
<feature type="coiled-coil region" evidence="5">
    <location>
        <begin position="42"/>
        <end position="157"/>
    </location>
</feature>
<evidence type="ECO:0000313" key="6">
    <source>
        <dbReference type="EMBL" id="QKG80750.1"/>
    </source>
</evidence>
<protein>
    <submittedName>
        <fullName evidence="6">DNA recombination protein RmuC</fullName>
    </submittedName>
</protein>
<dbReference type="AlphaFoldDB" id="A0A7D3XLZ3"/>
<dbReference type="RefSeq" id="WP_173075809.1">
    <property type="nucleotide sequence ID" value="NZ_CP041345.1"/>
</dbReference>
<evidence type="ECO:0000256" key="4">
    <source>
        <dbReference type="ARBA" id="ARBA00023172"/>
    </source>
</evidence>
<dbReference type="Proteomes" id="UP000500961">
    <property type="component" value="Chromosome"/>
</dbReference>
<evidence type="ECO:0000313" key="7">
    <source>
        <dbReference type="Proteomes" id="UP000500961"/>
    </source>
</evidence>
<proteinExistence type="inferred from homology"/>
<dbReference type="EMBL" id="CP041345">
    <property type="protein sequence ID" value="QKG80750.1"/>
    <property type="molecule type" value="Genomic_DNA"/>
</dbReference>
<keyword evidence="3 5" id="KW-0175">Coiled coil</keyword>
<dbReference type="SUPFAM" id="SSF57997">
    <property type="entry name" value="Tropomyosin"/>
    <property type="match status" value="1"/>
</dbReference>